<protein>
    <submittedName>
        <fullName evidence="1">Uncharacterized protein</fullName>
    </submittedName>
</protein>
<sequence>MLVIVSLITIFFIGGSNYLHYKMKKEYLTYALINSEIQTLNDIYSLCSGLVLANPTKENVDSCNFVYKKIEYKIDEVKKKSPYIYFYTKYISE</sequence>
<comment type="caution">
    <text evidence="1">The sequence shown here is derived from an EMBL/GenBank/DDBJ whole genome shotgun (WGS) entry which is preliminary data.</text>
</comment>
<dbReference type="Proteomes" id="UP000308901">
    <property type="component" value="Unassembled WGS sequence"/>
</dbReference>
<dbReference type="OrthoDB" id="5366201at2"/>
<evidence type="ECO:0000313" key="1">
    <source>
        <dbReference type="EMBL" id="TLP38457.1"/>
    </source>
</evidence>
<gene>
    <name evidence="1" type="ORF">FDK22_08275</name>
</gene>
<keyword evidence="2" id="KW-1185">Reference proteome</keyword>
<dbReference type="AlphaFoldDB" id="A0A5R8Y119"/>
<dbReference type="RefSeq" id="WP_138152452.1">
    <property type="nucleotide sequence ID" value="NZ_VANU01000003.1"/>
</dbReference>
<proteinExistence type="predicted"/>
<dbReference type="EMBL" id="VANU01000003">
    <property type="protein sequence ID" value="TLP38457.1"/>
    <property type="molecule type" value="Genomic_DNA"/>
</dbReference>
<organism evidence="1 2">
    <name type="scientific">Arcobacter arenosus</name>
    <dbReference type="NCBI Taxonomy" id="2576037"/>
    <lineage>
        <taxon>Bacteria</taxon>
        <taxon>Pseudomonadati</taxon>
        <taxon>Campylobacterota</taxon>
        <taxon>Epsilonproteobacteria</taxon>
        <taxon>Campylobacterales</taxon>
        <taxon>Arcobacteraceae</taxon>
        <taxon>Arcobacter</taxon>
    </lineage>
</organism>
<reference evidence="1 2" key="1">
    <citation type="submission" date="2019-05" db="EMBL/GenBank/DDBJ databases">
        <title>Arcobacter sp. nov., isolated from sea sediment.</title>
        <authorList>
            <person name="Kim W."/>
        </authorList>
    </citation>
    <scope>NUCLEOTIDE SEQUENCE [LARGE SCALE GENOMIC DNA]</scope>
    <source>
        <strain evidence="1 2">CAU 1517</strain>
    </source>
</reference>
<name>A0A5R8Y119_9BACT</name>
<accession>A0A5R8Y119</accession>
<evidence type="ECO:0000313" key="2">
    <source>
        <dbReference type="Proteomes" id="UP000308901"/>
    </source>
</evidence>